<protein>
    <recommendedName>
        <fullName evidence="3">Polyglutamine-binding protein 1</fullName>
    </recommendedName>
    <alternativeName>
        <fullName evidence="13">Polyglutamine tract-binding protein 1</fullName>
    </alternativeName>
</protein>
<evidence type="ECO:0000256" key="12">
    <source>
        <dbReference type="ARBA" id="ARBA00023242"/>
    </source>
</evidence>
<organism evidence="17 18">
    <name type="scientific">Dimorphilus gyrociliatus</name>
    <dbReference type="NCBI Taxonomy" id="2664684"/>
    <lineage>
        <taxon>Eukaryota</taxon>
        <taxon>Metazoa</taxon>
        <taxon>Spiralia</taxon>
        <taxon>Lophotrochozoa</taxon>
        <taxon>Annelida</taxon>
        <taxon>Polychaeta</taxon>
        <taxon>Polychaeta incertae sedis</taxon>
        <taxon>Dinophilidae</taxon>
        <taxon>Dimorphilus</taxon>
    </lineage>
</organism>
<evidence type="ECO:0000256" key="3">
    <source>
        <dbReference type="ARBA" id="ARBA00021117"/>
    </source>
</evidence>
<keyword evidence="7" id="KW-0677">Repeat</keyword>
<evidence type="ECO:0000256" key="1">
    <source>
        <dbReference type="ARBA" id="ARBA00004324"/>
    </source>
</evidence>
<evidence type="ECO:0000256" key="15">
    <source>
        <dbReference type="SAM" id="MobiDB-lite"/>
    </source>
</evidence>
<evidence type="ECO:0000256" key="9">
    <source>
        <dbReference type="ARBA" id="ARBA00023015"/>
    </source>
</evidence>
<dbReference type="GO" id="GO:0043021">
    <property type="term" value="F:ribonucleoprotein complex binding"/>
    <property type="evidence" value="ECO:0007669"/>
    <property type="project" value="TreeGrafter"/>
</dbReference>
<dbReference type="SMART" id="SM00456">
    <property type="entry name" value="WW"/>
    <property type="match status" value="1"/>
</dbReference>
<evidence type="ECO:0000256" key="13">
    <source>
        <dbReference type="ARBA" id="ARBA00042167"/>
    </source>
</evidence>
<dbReference type="PANTHER" id="PTHR21737:SF3">
    <property type="entry name" value="POLYGLUTAMINE-BINDING PROTEIN 1"/>
    <property type="match status" value="1"/>
</dbReference>
<evidence type="ECO:0000313" key="18">
    <source>
        <dbReference type="Proteomes" id="UP000549394"/>
    </source>
</evidence>
<comment type="subunit">
    <text evidence="14">Interacts with POU3F2/Brn-2, ATXN1, TXNL4A, HTT and AR. Interaction with ATXN1 correlates positively with the length of the polyglutamine tract. Interacts with RNA polymerase II large subunit in a phosphorylation-dependent manner. Forms a ternary complex with ATXN1 mutant and phosphorylated RNA polymerase II. Interacts (via C-terminus) with TXNL4A and CD2BP2. Interacts (via WW domain) with ATN1 and SF3B1, and may interact with additional splice factors. Interacts (via WW domain) with WBP11; Leading to reduce interaction between PQBP1 and TXNL4A. Interacts with CAPRIN1. Interacts with DDX1. Interacts with SFPQ. Interacts with KHSRP.</text>
</comment>
<evidence type="ECO:0000256" key="11">
    <source>
        <dbReference type="ARBA" id="ARBA00023187"/>
    </source>
</evidence>
<evidence type="ECO:0000256" key="6">
    <source>
        <dbReference type="ARBA" id="ARBA00022664"/>
    </source>
</evidence>
<keyword evidence="11" id="KW-0508">mRNA splicing</keyword>
<dbReference type="AlphaFoldDB" id="A0A7I8VYY2"/>
<evidence type="ECO:0000256" key="2">
    <source>
        <dbReference type="ARBA" id="ARBA00004463"/>
    </source>
</evidence>
<comment type="subcellular location">
    <subcellularLocation>
        <location evidence="2">Cytoplasmic granule</location>
    </subcellularLocation>
    <subcellularLocation>
        <location evidence="1">Nucleus speckle</location>
    </subcellularLocation>
</comment>
<evidence type="ECO:0000256" key="10">
    <source>
        <dbReference type="ARBA" id="ARBA00023163"/>
    </source>
</evidence>
<dbReference type="GO" id="GO:0045087">
    <property type="term" value="P:innate immune response"/>
    <property type="evidence" value="ECO:0007669"/>
    <property type="project" value="UniProtKB-KW"/>
</dbReference>
<dbReference type="PROSITE" id="PS50020">
    <property type="entry name" value="WW_DOMAIN_2"/>
    <property type="match status" value="1"/>
</dbReference>
<feature type="domain" description="WW" evidence="16">
    <location>
        <begin position="97"/>
        <end position="131"/>
    </location>
</feature>
<keyword evidence="18" id="KW-1185">Reference proteome</keyword>
<evidence type="ECO:0000256" key="4">
    <source>
        <dbReference type="ARBA" id="ARBA00022553"/>
    </source>
</evidence>
<dbReference type="Pfam" id="PF00397">
    <property type="entry name" value="WW"/>
    <property type="match status" value="1"/>
</dbReference>
<gene>
    <name evidence="17" type="ORF">DGYR_LOCUS9479</name>
</gene>
<dbReference type="InterPro" id="IPR001202">
    <property type="entry name" value="WW_dom"/>
</dbReference>
<dbReference type="GO" id="GO:0005737">
    <property type="term" value="C:cytoplasm"/>
    <property type="evidence" value="ECO:0007669"/>
    <property type="project" value="TreeGrafter"/>
</dbReference>
<feature type="compositionally biased region" description="Polar residues" evidence="15">
    <location>
        <begin position="215"/>
        <end position="233"/>
    </location>
</feature>
<keyword evidence="5" id="KW-0399">Innate immunity</keyword>
<evidence type="ECO:0000256" key="7">
    <source>
        <dbReference type="ARBA" id="ARBA00022737"/>
    </source>
</evidence>
<dbReference type="GO" id="GO:0016607">
    <property type="term" value="C:nuclear speck"/>
    <property type="evidence" value="ECO:0007669"/>
    <property type="project" value="UniProtKB-SubCell"/>
</dbReference>
<dbReference type="OrthoDB" id="42462at2759"/>
<dbReference type="CDD" id="cd00201">
    <property type="entry name" value="WW"/>
    <property type="match status" value="1"/>
</dbReference>
<proteinExistence type="predicted"/>
<feature type="compositionally biased region" description="Basic and acidic residues" evidence="15">
    <location>
        <begin position="140"/>
        <end position="156"/>
    </location>
</feature>
<dbReference type="InterPro" id="IPR036020">
    <property type="entry name" value="WW_dom_sf"/>
</dbReference>
<evidence type="ECO:0000256" key="8">
    <source>
        <dbReference type="ARBA" id="ARBA00022859"/>
    </source>
</evidence>
<keyword evidence="6" id="KW-0507">mRNA processing</keyword>
<name>A0A7I8VYY2_9ANNE</name>
<dbReference type="SUPFAM" id="SSF51045">
    <property type="entry name" value="WW domain"/>
    <property type="match status" value="1"/>
</dbReference>
<dbReference type="Gene3D" id="2.20.70.10">
    <property type="match status" value="1"/>
</dbReference>
<accession>A0A7I8VYY2</accession>
<keyword evidence="8" id="KW-0391">Immunity</keyword>
<evidence type="ECO:0000313" key="17">
    <source>
        <dbReference type="EMBL" id="CAD5121536.1"/>
    </source>
</evidence>
<keyword evidence="4" id="KW-0597">Phosphoprotein</keyword>
<evidence type="ECO:0000256" key="5">
    <source>
        <dbReference type="ARBA" id="ARBA00022588"/>
    </source>
</evidence>
<evidence type="ECO:0000256" key="14">
    <source>
        <dbReference type="ARBA" id="ARBA00046362"/>
    </source>
</evidence>
<keyword evidence="10" id="KW-0804">Transcription</keyword>
<dbReference type="Gene3D" id="3.40.30.10">
    <property type="entry name" value="Glutaredoxin"/>
    <property type="match status" value="1"/>
</dbReference>
<comment type="caution">
    <text evidence="17">The sequence shown here is derived from an EMBL/GenBank/DDBJ whole genome shotgun (WGS) entry which is preliminary data.</text>
</comment>
<feature type="compositionally biased region" description="Basic residues" evidence="15">
    <location>
        <begin position="175"/>
        <end position="186"/>
    </location>
</feature>
<keyword evidence="12" id="KW-0539">Nucleus</keyword>
<dbReference type="Proteomes" id="UP000549394">
    <property type="component" value="Unassembled WGS sequence"/>
</dbReference>
<reference evidence="17 18" key="1">
    <citation type="submission" date="2020-08" db="EMBL/GenBank/DDBJ databases">
        <authorList>
            <person name="Hejnol A."/>
        </authorList>
    </citation>
    <scope>NUCLEOTIDE SEQUENCE [LARGE SCALE GENOMIC DNA]</scope>
</reference>
<evidence type="ECO:0000259" key="16">
    <source>
        <dbReference type="PROSITE" id="PS50020"/>
    </source>
</evidence>
<dbReference type="GO" id="GO:0000380">
    <property type="term" value="P:alternative mRNA splicing, via spliceosome"/>
    <property type="evidence" value="ECO:0007669"/>
    <property type="project" value="TreeGrafter"/>
</dbReference>
<sequence length="249" mass="28936">MPLPAALAAKLQKRGLLAADEARAEHEEEVFAEDYDDPDNEEPYMYGSKFCYEAVDCPNKNNDFHQCSSYCKKRYGLKRFRPEPIMDRRRIKMLKRHPIPPGWVEVADPDTGRYYYWNTGNDKVSWFPPTHPKCRMSFSNKKEIDPKKVESDSDEHPDFEELERDLMREKEKEKEKKKKGRSHRRRSDSPLDPMDPASYSDIPKGKWSDGLEVGSQKTGADSSVTGTNFQQRPYPNPGEVLKMNDEHSD</sequence>
<dbReference type="EMBL" id="CAJFCJ010000014">
    <property type="protein sequence ID" value="CAD5121536.1"/>
    <property type="molecule type" value="Genomic_DNA"/>
</dbReference>
<dbReference type="PANTHER" id="PTHR21737">
    <property type="entry name" value="POLYGLUTAMINE BINDING PROTEIN 1/MARVEL MEMBRANE-ASSOCIATING DOMAIN CONTAINING 3"/>
    <property type="match status" value="1"/>
</dbReference>
<feature type="region of interest" description="Disordered" evidence="15">
    <location>
        <begin position="137"/>
        <end position="249"/>
    </location>
</feature>
<feature type="compositionally biased region" description="Basic and acidic residues" evidence="15">
    <location>
        <begin position="164"/>
        <end position="174"/>
    </location>
</feature>
<keyword evidence="9" id="KW-0805">Transcription regulation</keyword>